<dbReference type="InterPro" id="IPR011009">
    <property type="entry name" value="Kinase-like_dom_sf"/>
</dbReference>
<dbReference type="PANTHER" id="PTHR38248">
    <property type="entry name" value="FUNK1 6"/>
    <property type="match status" value="1"/>
</dbReference>
<keyword evidence="3" id="KW-1185">Reference proteome</keyword>
<gene>
    <name evidence="2" type="ORF">BJX63DRAFT_144841</name>
</gene>
<dbReference type="SUPFAM" id="SSF56112">
    <property type="entry name" value="Protein kinase-like (PK-like)"/>
    <property type="match status" value="1"/>
</dbReference>
<evidence type="ECO:0000259" key="1">
    <source>
        <dbReference type="PROSITE" id="PS50011"/>
    </source>
</evidence>
<proteinExistence type="predicted"/>
<dbReference type="EMBL" id="JBFXLT010000023">
    <property type="protein sequence ID" value="KAL2816328.1"/>
    <property type="molecule type" value="Genomic_DNA"/>
</dbReference>
<evidence type="ECO:0000313" key="3">
    <source>
        <dbReference type="Proteomes" id="UP001610334"/>
    </source>
</evidence>
<reference evidence="2 3" key="1">
    <citation type="submission" date="2024-07" db="EMBL/GenBank/DDBJ databases">
        <title>Section-level genome sequencing and comparative genomics of Aspergillus sections Usti and Cavernicolus.</title>
        <authorList>
            <consortium name="Lawrence Berkeley National Laboratory"/>
            <person name="Nybo J.L."/>
            <person name="Vesth T.C."/>
            <person name="Theobald S."/>
            <person name="Frisvad J.C."/>
            <person name="Larsen T.O."/>
            <person name="Kjaerboelling I."/>
            <person name="Rothschild-Mancinelli K."/>
            <person name="Lyhne E.K."/>
            <person name="Kogle M.E."/>
            <person name="Barry K."/>
            <person name="Clum A."/>
            <person name="Na H."/>
            <person name="Ledsgaard L."/>
            <person name="Lin J."/>
            <person name="Lipzen A."/>
            <person name="Kuo A."/>
            <person name="Riley R."/>
            <person name="Mondo S."/>
            <person name="Labutti K."/>
            <person name="Haridas S."/>
            <person name="Pangalinan J."/>
            <person name="Salamov A.A."/>
            <person name="Simmons B.A."/>
            <person name="Magnuson J.K."/>
            <person name="Chen J."/>
            <person name="Drula E."/>
            <person name="Henrissat B."/>
            <person name="Wiebenga A."/>
            <person name="Lubbers R.J."/>
            <person name="Gomes A.C."/>
            <person name="Makela M.R."/>
            <person name="Stajich J."/>
            <person name="Grigoriev I.V."/>
            <person name="Mortensen U.H."/>
            <person name="De Vries R.P."/>
            <person name="Baker S.E."/>
            <person name="Andersen M.R."/>
        </authorList>
    </citation>
    <scope>NUCLEOTIDE SEQUENCE [LARGE SCALE GENOMIC DNA]</scope>
    <source>
        <strain evidence="2 3">CBS 588.65</strain>
    </source>
</reference>
<dbReference type="Gene3D" id="1.10.510.10">
    <property type="entry name" value="Transferase(Phosphotransferase) domain 1"/>
    <property type="match status" value="1"/>
</dbReference>
<organism evidence="2 3">
    <name type="scientific">Aspergillus granulosus</name>
    <dbReference type="NCBI Taxonomy" id="176169"/>
    <lineage>
        <taxon>Eukaryota</taxon>
        <taxon>Fungi</taxon>
        <taxon>Dikarya</taxon>
        <taxon>Ascomycota</taxon>
        <taxon>Pezizomycotina</taxon>
        <taxon>Eurotiomycetes</taxon>
        <taxon>Eurotiomycetidae</taxon>
        <taxon>Eurotiales</taxon>
        <taxon>Aspergillaceae</taxon>
        <taxon>Aspergillus</taxon>
        <taxon>Aspergillus subgen. Nidulantes</taxon>
    </lineage>
</organism>
<dbReference type="InterPro" id="IPR040976">
    <property type="entry name" value="Pkinase_fungal"/>
</dbReference>
<protein>
    <recommendedName>
        <fullName evidence="1">Protein kinase domain-containing protein</fullName>
    </recommendedName>
</protein>
<evidence type="ECO:0000313" key="2">
    <source>
        <dbReference type="EMBL" id="KAL2816328.1"/>
    </source>
</evidence>
<accession>A0ABR4HNP6</accession>
<feature type="domain" description="Protein kinase" evidence="1">
    <location>
        <begin position="416"/>
        <end position="763"/>
    </location>
</feature>
<dbReference type="PROSITE" id="PS50011">
    <property type="entry name" value="PROTEIN_KINASE_DOM"/>
    <property type="match status" value="1"/>
</dbReference>
<dbReference type="InterPro" id="IPR000719">
    <property type="entry name" value="Prot_kinase_dom"/>
</dbReference>
<comment type="caution">
    <text evidence="2">The sequence shown here is derived from an EMBL/GenBank/DDBJ whole genome shotgun (WGS) entry which is preliminary data.</text>
</comment>
<sequence length="763" mass="86334">MTLSEEDLKIISDHPLDDTIHSTLRNVKTGGDATLEDIASLLGALILSQAAFDLRPLDGSGSVASRLLSIRQNIREISAEVLRPLVRAVTANLSDVDIWKAVLDLIESTSPSTPPPSSIPPTYLATPVKTSSSRLADSETRDIVEQELFEIRDCTHRGVPGFFEKHFDPSTWSEEQNAMLGRIMAHHNGSKWTSFPAGPWELQVWEWLAALEKDSLAGATYILHSTRKANKFAERKGQMDIFFQKPKKGNRRFIYKDILVVGEYKRSEKSSNFKACLIQLLRYVRNIYAEQPMRCFVHAFTIRGTTMELWVLDRSGPYSSGEFDIYGEPDKLARALVAYATMNDAAMGLDMFIMFNKHRYVIARDAEEREKQVELKMLLVRQRAVVCRGTTCFCTPIGVAKFSWRLDKQPSEVKHLKLAKERGVEGIAKVVAHCEFTSIADLWRGLDFSVRTQYIFQTTAYKLTNLSANVKGLHSSKLSRKRKLEEDTGRLTKQCFNSPRLAAIQQTGQQSSDRARPSLYTPNQGEPYNNRILSCLVISPAGRVISNFHSIQELLEALRDAIRAYQSLYVKGQILHRDILPNNIIITGAKKSGDFKGMLIDLDMAKERESGPSGIRHRTGTLQFMAIEVLRGIDHTYCHDLESFFYVLLWMCARCSWTKFRGSHEAEPLVSDLRYWEVGSFEEIARAKEGDMAVIGLESIMKQFPDVFHVVKPLCLKLRMLLFPFDKDLRMSVGTPAGDPDQLYNAIIAAYQEAINRVSDKTR</sequence>
<dbReference type="Proteomes" id="UP001610334">
    <property type="component" value="Unassembled WGS sequence"/>
</dbReference>
<dbReference type="Pfam" id="PF17667">
    <property type="entry name" value="Pkinase_fungal"/>
    <property type="match status" value="1"/>
</dbReference>
<dbReference type="PANTHER" id="PTHR38248:SF2">
    <property type="entry name" value="FUNK1 11"/>
    <property type="match status" value="1"/>
</dbReference>
<name>A0ABR4HNP6_9EURO</name>